<evidence type="ECO:0000259" key="14">
    <source>
        <dbReference type="PROSITE" id="PS50967"/>
    </source>
</evidence>
<evidence type="ECO:0000313" key="17">
    <source>
        <dbReference type="EMBL" id="AUW93014.1"/>
    </source>
</evidence>
<feature type="domain" description="Helicase C-terminal" evidence="16">
    <location>
        <begin position="239"/>
        <end position="386"/>
    </location>
</feature>
<evidence type="ECO:0000259" key="15">
    <source>
        <dbReference type="PROSITE" id="PS51192"/>
    </source>
</evidence>
<comment type="similarity">
    <text evidence="2">Belongs to the helicase family. RecQ subfamily.</text>
</comment>
<name>A0ABM6RNQ5_9FIRM</name>
<dbReference type="Pfam" id="PF00270">
    <property type="entry name" value="DEAD"/>
    <property type="match status" value="1"/>
</dbReference>
<evidence type="ECO:0000256" key="1">
    <source>
        <dbReference type="ARBA" id="ARBA00001946"/>
    </source>
</evidence>
<dbReference type="NCBIfam" id="TIGR00614">
    <property type="entry name" value="recQ_fam"/>
    <property type="match status" value="1"/>
</dbReference>
<protein>
    <recommendedName>
        <fullName evidence="12">ATP-dependent DNA helicase RecQ</fullName>
        <ecNumber evidence="11">5.6.2.4</ecNumber>
    </recommendedName>
    <alternativeName>
        <fullName evidence="13">DNA 3'-5' helicase RecQ</fullName>
    </alternativeName>
</protein>
<evidence type="ECO:0000256" key="10">
    <source>
        <dbReference type="ARBA" id="ARBA00034617"/>
    </source>
</evidence>
<dbReference type="PROSITE" id="PS51194">
    <property type="entry name" value="HELICASE_CTER"/>
    <property type="match status" value="1"/>
</dbReference>
<evidence type="ECO:0000313" key="18">
    <source>
        <dbReference type="Proteomes" id="UP000325292"/>
    </source>
</evidence>
<evidence type="ECO:0000259" key="16">
    <source>
        <dbReference type="PROSITE" id="PS51194"/>
    </source>
</evidence>
<dbReference type="SMART" id="SM00490">
    <property type="entry name" value="HELICc"/>
    <property type="match status" value="1"/>
</dbReference>
<evidence type="ECO:0000256" key="12">
    <source>
        <dbReference type="ARBA" id="ARBA00044535"/>
    </source>
</evidence>
<keyword evidence="18" id="KW-1185">Reference proteome</keyword>
<keyword evidence="6" id="KW-0347">Helicase</keyword>
<dbReference type="Pfam" id="PF14493">
    <property type="entry name" value="HTH_40"/>
    <property type="match status" value="1"/>
</dbReference>
<dbReference type="PANTHER" id="PTHR13710:SF105">
    <property type="entry name" value="ATP-DEPENDENT DNA HELICASE Q1"/>
    <property type="match status" value="1"/>
</dbReference>
<dbReference type="InterPro" id="IPR029491">
    <property type="entry name" value="Helicase_HTH"/>
</dbReference>
<dbReference type="EMBL" id="CP019454">
    <property type="protein sequence ID" value="AUW93014.1"/>
    <property type="molecule type" value="Genomic_DNA"/>
</dbReference>
<dbReference type="Gene3D" id="1.10.150.80">
    <property type="entry name" value="HRDC domain"/>
    <property type="match status" value="1"/>
</dbReference>
<keyword evidence="9" id="KW-0413">Isomerase</keyword>
<evidence type="ECO:0000256" key="5">
    <source>
        <dbReference type="ARBA" id="ARBA00022801"/>
    </source>
</evidence>
<dbReference type="InterPro" id="IPR032284">
    <property type="entry name" value="RecQ_Zn-bd"/>
</dbReference>
<dbReference type="Pfam" id="PF00271">
    <property type="entry name" value="Helicase_C"/>
    <property type="match status" value="1"/>
</dbReference>
<evidence type="ECO:0000256" key="8">
    <source>
        <dbReference type="ARBA" id="ARBA00023125"/>
    </source>
</evidence>
<dbReference type="InterPro" id="IPR004589">
    <property type="entry name" value="DNA_helicase_ATP-dep_RecQ"/>
</dbReference>
<feature type="domain" description="Helicase ATP-binding" evidence="15">
    <location>
        <begin position="45"/>
        <end position="213"/>
    </location>
</feature>
<sequence>MWMNDGESYGMDDKGIAPELYHKMMQSLHEVFHLNEFRPKQQEIITRVLLKQHQLAIMPTGAGKSLCYQLPATILPGVTVVISPLLALMKDQVDRLQSLGIAAYQLSHWDAVAEQRRVLQRWEQRELKIVFMAPERLQHPEIAARLPVLSCDLLVVDEAHSISEWGHDFRPDYRRIRQFHERMGQPPILALTATATSAVEDDILRQLGLDRASCHVTRLPIDRPNIHLSVQVVSNRNEQRDQVLARIQKEPGAIIIYADTRRQAEEWAVWLESMLSEPVAVYHAGLPHTVRLTVQEAFSARRLRLVVATTAFGMGIDRSDVKGVINVGMPESVDAYSQQWGRAGRDENAAWSFMVVTPSAMHRRRHMIERDRPRREDVVQLVQRLQQLPIHRPFWWSLNTEFEPEWVENHLAALEEMGQIQVLSKRATDVQLRVHGPLPDWTIAALFDRMQRQYRHRMERFESMRAYVQTKTCRRQMLGAYFEQDLVKRPESCCDCCDVQKVPDASGEVADSGLEDRLRQWRRERARRDQVAPYIIFSDRVLHQLCLRRPRDLASLAQCPGMGPVRIGRYGEELVSLLSTGEADAVSPPGMKSAKEEAWILFGEGMPLADIARRVHRQPSTVTGYLEEWIAASQSSSWQWYCGSILPQSAQRAIVRACEEMPGATLRQLYEAFHGEYSFDALRIGRAIYQKLRGAAYASR</sequence>
<evidence type="ECO:0000256" key="13">
    <source>
        <dbReference type="ARBA" id="ARBA00044550"/>
    </source>
</evidence>
<dbReference type="PROSITE" id="PS50967">
    <property type="entry name" value="HRDC"/>
    <property type="match status" value="1"/>
</dbReference>
<dbReference type="PROSITE" id="PS51192">
    <property type="entry name" value="HELICASE_ATP_BIND_1"/>
    <property type="match status" value="1"/>
</dbReference>
<dbReference type="Pfam" id="PF16124">
    <property type="entry name" value="RecQ_Zn_bind"/>
    <property type="match status" value="1"/>
</dbReference>
<dbReference type="InterPro" id="IPR001650">
    <property type="entry name" value="Helicase_C-like"/>
</dbReference>
<evidence type="ECO:0000256" key="4">
    <source>
        <dbReference type="ARBA" id="ARBA00022741"/>
    </source>
</evidence>
<dbReference type="Proteomes" id="UP000325292">
    <property type="component" value="Chromosome"/>
</dbReference>
<evidence type="ECO:0000256" key="11">
    <source>
        <dbReference type="ARBA" id="ARBA00034808"/>
    </source>
</evidence>
<dbReference type="EC" id="5.6.2.4" evidence="11"/>
<keyword evidence="7" id="KW-0067">ATP-binding</keyword>
<dbReference type="SUPFAM" id="SSF52540">
    <property type="entry name" value="P-loop containing nucleoside triphosphate hydrolases"/>
    <property type="match status" value="1"/>
</dbReference>
<accession>A0ABM6RNQ5</accession>
<comment type="catalytic activity">
    <reaction evidence="10">
        <text>Couples ATP hydrolysis with the unwinding of duplex DNA by translocating in the 3'-5' direction.</text>
        <dbReference type="EC" id="5.6.2.4"/>
    </reaction>
</comment>
<dbReference type="InterPro" id="IPR044876">
    <property type="entry name" value="HRDC_dom_sf"/>
</dbReference>
<comment type="cofactor">
    <cofactor evidence="1">
        <name>Mg(2+)</name>
        <dbReference type="ChEBI" id="CHEBI:18420"/>
    </cofactor>
</comment>
<dbReference type="SMART" id="SM00487">
    <property type="entry name" value="DEXDc"/>
    <property type="match status" value="1"/>
</dbReference>
<evidence type="ECO:0000256" key="2">
    <source>
        <dbReference type="ARBA" id="ARBA00005446"/>
    </source>
</evidence>
<proteinExistence type="inferred from homology"/>
<dbReference type="InterPro" id="IPR002121">
    <property type="entry name" value="HRDC_dom"/>
</dbReference>
<dbReference type="InterPro" id="IPR011545">
    <property type="entry name" value="DEAD/DEAH_box_helicase_dom"/>
</dbReference>
<dbReference type="InterPro" id="IPR010997">
    <property type="entry name" value="HRDC-like_sf"/>
</dbReference>
<keyword evidence="3" id="KW-0479">Metal-binding</keyword>
<dbReference type="PANTHER" id="PTHR13710">
    <property type="entry name" value="DNA HELICASE RECQ FAMILY MEMBER"/>
    <property type="match status" value="1"/>
</dbReference>
<dbReference type="SMART" id="SM00341">
    <property type="entry name" value="HRDC"/>
    <property type="match status" value="1"/>
</dbReference>
<evidence type="ECO:0000256" key="3">
    <source>
        <dbReference type="ARBA" id="ARBA00022723"/>
    </source>
</evidence>
<gene>
    <name evidence="17" type="ORF">BXT84_02815</name>
</gene>
<dbReference type="InterPro" id="IPR027417">
    <property type="entry name" value="P-loop_NTPase"/>
</dbReference>
<feature type="domain" description="HRDC" evidence="14">
    <location>
        <begin position="508"/>
        <end position="588"/>
    </location>
</feature>
<keyword evidence="8" id="KW-0238">DNA-binding</keyword>
<evidence type="ECO:0000256" key="7">
    <source>
        <dbReference type="ARBA" id="ARBA00022840"/>
    </source>
</evidence>
<evidence type="ECO:0000256" key="6">
    <source>
        <dbReference type="ARBA" id="ARBA00022806"/>
    </source>
</evidence>
<dbReference type="CDD" id="cd17920">
    <property type="entry name" value="DEXHc_RecQ"/>
    <property type="match status" value="1"/>
</dbReference>
<evidence type="ECO:0000256" key="9">
    <source>
        <dbReference type="ARBA" id="ARBA00023235"/>
    </source>
</evidence>
<reference evidence="17 18" key="1">
    <citation type="journal article" date="2019" name="Sci. Rep.">
        <title>Sulfobacillus thermotolerans: new insights into resistance and metabolic capacities of acidophilic chemolithotrophs.</title>
        <authorList>
            <person name="Panyushkina A.E."/>
            <person name="Babenko V.V."/>
            <person name="Nikitina A.S."/>
            <person name="Selezneva O.V."/>
            <person name="Tsaplina I.A."/>
            <person name="Letarova M.A."/>
            <person name="Kostryukova E.S."/>
            <person name="Letarov A.V."/>
        </authorList>
    </citation>
    <scope>NUCLEOTIDE SEQUENCE [LARGE SCALE GENOMIC DNA]</scope>
    <source>
        <strain evidence="17 18">Kr1</strain>
    </source>
</reference>
<dbReference type="InterPro" id="IPR014001">
    <property type="entry name" value="Helicase_ATP-bd"/>
</dbReference>
<dbReference type="Pfam" id="PF00570">
    <property type="entry name" value="HRDC"/>
    <property type="match status" value="1"/>
</dbReference>
<dbReference type="Gene3D" id="3.40.50.300">
    <property type="entry name" value="P-loop containing nucleotide triphosphate hydrolases"/>
    <property type="match status" value="2"/>
</dbReference>
<organism evidence="17 18">
    <name type="scientific">Sulfobacillus thermotolerans</name>
    <dbReference type="NCBI Taxonomy" id="338644"/>
    <lineage>
        <taxon>Bacteria</taxon>
        <taxon>Bacillati</taxon>
        <taxon>Bacillota</taxon>
        <taxon>Clostridia</taxon>
        <taxon>Eubacteriales</taxon>
        <taxon>Clostridiales Family XVII. Incertae Sedis</taxon>
        <taxon>Sulfobacillus</taxon>
    </lineage>
</organism>
<keyword evidence="5" id="KW-0378">Hydrolase</keyword>
<dbReference type="SUPFAM" id="SSF47819">
    <property type="entry name" value="HRDC-like"/>
    <property type="match status" value="1"/>
</dbReference>
<keyword evidence="4" id="KW-0547">Nucleotide-binding</keyword>